<dbReference type="AlphaFoldDB" id="A0A2V1KGD5"/>
<evidence type="ECO:0000313" key="2">
    <source>
        <dbReference type="EMBL" id="PWF27764.1"/>
    </source>
</evidence>
<dbReference type="Proteomes" id="UP000245283">
    <property type="component" value="Unassembled WGS sequence"/>
</dbReference>
<proteinExistence type="predicted"/>
<evidence type="ECO:0000256" key="1">
    <source>
        <dbReference type="ARBA" id="ARBA00022801"/>
    </source>
</evidence>
<dbReference type="InterPro" id="IPR032466">
    <property type="entry name" value="Metal_Hydrolase"/>
</dbReference>
<dbReference type="CDD" id="cd01310">
    <property type="entry name" value="TatD_DNAse"/>
    <property type="match status" value="1"/>
</dbReference>
<comment type="caution">
    <text evidence="2">The sequence shown here is derived from an EMBL/GenBank/DDBJ whole genome shotgun (WGS) entry which is preliminary data.</text>
</comment>
<reference evidence="3" key="1">
    <citation type="submission" date="2018-05" db="EMBL/GenBank/DDBJ databases">
        <authorList>
            <person name="Li Y."/>
        </authorList>
    </citation>
    <scope>NUCLEOTIDE SEQUENCE [LARGE SCALE GENOMIC DNA]</scope>
    <source>
        <strain evidence="3">sk1b4</strain>
    </source>
</reference>
<dbReference type="PROSITE" id="PS01090">
    <property type="entry name" value="TATD_2"/>
    <property type="match status" value="1"/>
</dbReference>
<accession>A0A2V1KGD5</accession>
<dbReference type="Gene3D" id="3.20.20.140">
    <property type="entry name" value="Metal-dependent hydrolases"/>
    <property type="match status" value="1"/>
</dbReference>
<dbReference type="GO" id="GO:0016788">
    <property type="term" value="F:hydrolase activity, acting on ester bonds"/>
    <property type="evidence" value="ECO:0007669"/>
    <property type="project" value="InterPro"/>
</dbReference>
<dbReference type="InterPro" id="IPR018228">
    <property type="entry name" value="DNase_TatD-rel_CS"/>
</dbReference>
<keyword evidence="1" id="KW-0378">Hydrolase</keyword>
<name>A0A2V1KGD5_9ACTO</name>
<dbReference type="OrthoDB" id="9810005at2"/>
<evidence type="ECO:0000313" key="3">
    <source>
        <dbReference type="Proteomes" id="UP000245283"/>
    </source>
</evidence>
<dbReference type="GO" id="GO:0005829">
    <property type="term" value="C:cytosol"/>
    <property type="evidence" value="ECO:0007669"/>
    <property type="project" value="TreeGrafter"/>
</dbReference>
<dbReference type="InterPro" id="IPR001130">
    <property type="entry name" value="TatD-like"/>
</dbReference>
<organism evidence="2 3">
    <name type="scientific">Ancrocorticia populi</name>
    <dbReference type="NCBI Taxonomy" id="2175228"/>
    <lineage>
        <taxon>Bacteria</taxon>
        <taxon>Bacillati</taxon>
        <taxon>Actinomycetota</taxon>
        <taxon>Actinomycetes</taxon>
        <taxon>Actinomycetales</taxon>
        <taxon>Actinomycetaceae</taxon>
        <taxon>Ancrocorticia</taxon>
    </lineage>
</organism>
<dbReference type="Pfam" id="PF01026">
    <property type="entry name" value="TatD_DNase"/>
    <property type="match status" value="1"/>
</dbReference>
<gene>
    <name evidence="2" type="ORF">DD236_02185</name>
</gene>
<dbReference type="SUPFAM" id="SSF51556">
    <property type="entry name" value="Metallo-dependent hydrolases"/>
    <property type="match status" value="1"/>
</dbReference>
<keyword evidence="3" id="KW-1185">Reference proteome</keyword>
<sequence>MPWWKKSLIASARRPGSRRPLGKNKKKRHVYPDVPEVLPYPVVDNHTHLPVRGDSFASEEAQLATAPDSADSERQEGKGIPLTIAGQLSRMEGAGVRRAITCGCEVPTLQPTIELAERFPDQLSAAIGIHPNDAPLHRGITEESPDGMTHGLDPWHREYSLEEAVALVGDLARSNLVVAIGETGLDYFRTADAGKAAQEESFRMHIELAKDLDLPMQIHDREAHEDCVRILQEMGAPERTVFHCFSGDRELAEICAEHGWYASFGGTMTYPANGDLRDAFQALPPELILAETDAPYLTPAPWRGHPNAPYAVAYTVRYQAELLGIGLEEWCCQIDANTREVYGV</sequence>
<protein>
    <submittedName>
        <fullName evidence="2">TatD family deoxyribonuclease</fullName>
    </submittedName>
</protein>
<dbReference type="PANTHER" id="PTHR46124">
    <property type="entry name" value="D-AMINOACYL-TRNA DEACYLASE"/>
    <property type="match status" value="1"/>
</dbReference>
<dbReference type="PANTHER" id="PTHR46124:SF2">
    <property type="entry name" value="D-AMINOACYL-TRNA DEACYLASE"/>
    <property type="match status" value="1"/>
</dbReference>
<dbReference type="EMBL" id="QETB01000001">
    <property type="protein sequence ID" value="PWF27764.1"/>
    <property type="molecule type" value="Genomic_DNA"/>
</dbReference>